<name>A0A3L7ZIR7_PARDI</name>
<evidence type="ECO:0000313" key="3">
    <source>
        <dbReference type="Proteomes" id="UP000278164"/>
    </source>
</evidence>
<dbReference type="EMBL" id="RAYI01000198">
    <property type="protein sequence ID" value="RLT71608.1"/>
    <property type="molecule type" value="Genomic_DNA"/>
</dbReference>
<dbReference type="InterPro" id="IPR035386">
    <property type="entry name" value="Arm-DNA-bind_5"/>
</dbReference>
<dbReference type="Pfam" id="PF17293">
    <property type="entry name" value="Arm-DNA-bind_5"/>
    <property type="match status" value="1"/>
</dbReference>
<evidence type="ECO:0000259" key="1">
    <source>
        <dbReference type="Pfam" id="PF17293"/>
    </source>
</evidence>
<organism evidence="2 3">
    <name type="scientific">Parabacteroides distasonis</name>
    <dbReference type="NCBI Taxonomy" id="823"/>
    <lineage>
        <taxon>Bacteria</taxon>
        <taxon>Pseudomonadati</taxon>
        <taxon>Bacteroidota</taxon>
        <taxon>Bacteroidia</taxon>
        <taxon>Bacteroidales</taxon>
        <taxon>Tannerellaceae</taxon>
        <taxon>Parabacteroides</taxon>
    </lineage>
</organism>
<reference evidence="2 3" key="1">
    <citation type="submission" date="2018-09" db="EMBL/GenBank/DDBJ databases">
        <title>Murine metabolic-syndrome-specific gut microbial biobank.</title>
        <authorList>
            <person name="Liu C."/>
        </authorList>
    </citation>
    <scope>NUCLEOTIDE SEQUENCE [LARGE SCALE GENOMIC DNA]</scope>
    <source>
        <strain evidence="2 3">8-P5</strain>
    </source>
</reference>
<accession>A0A3L7ZIR7</accession>
<proteinExistence type="predicted"/>
<dbReference type="Proteomes" id="UP000278164">
    <property type="component" value="Unassembled WGS sequence"/>
</dbReference>
<comment type="caution">
    <text evidence="2">The sequence shown here is derived from an EMBL/GenBank/DDBJ whole genome shotgun (WGS) entry which is preliminary data.</text>
</comment>
<dbReference type="AlphaFoldDB" id="A0A3L7ZIR7"/>
<protein>
    <recommendedName>
        <fullName evidence="1">Arm DNA-binding domain-containing protein</fullName>
    </recommendedName>
</protein>
<evidence type="ECO:0000313" key="2">
    <source>
        <dbReference type="EMBL" id="RLT71608.1"/>
    </source>
</evidence>
<gene>
    <name evidence="2" type="ORF">D7V78_20370</name>
</gene>
<dbReference type="OrthoDB" id="1094492at2"/>
<sequence>MSATICIVCYKSKVLKNNESPLMLRICKDGKRKYESSGISLDPKYWDFKANKPTSKCPNKEYIEKVITEKTKAYTDKILELKAMEREFTATTLAEKVNNPVKLKTVGDVFLGYMERLSAEKGTGYMLSVKQVYN</sequence>
<feature type="domain" description="Arm DNA-binding" evidence="1">
    <location>
        <begin position="7"/>
        <end position="92"/>
    </location>
</feature>